<dbReference type="RefSeq" id="WP_249332240.1">
    <property type="nucleotide sequence ID" value="NZ_JACRSY010000007.1"/>
</dbReference>
<proteinExistence type="predicted"/>
<dbReference type="SUPFAM" id="SSF52540">
    <property type="entry name" value="P-loop containing nucleoside triphosphate hydrolases"/>
    <property type="match status" value="1"/>
</dbReference>
<dbReference type="Pfam" id="PF07728">
    <property type="entry name" value="AAA_5"/>
    <property type="match status" value="1"/>
</dbReference>
<dbReference type="Proteomes" id="UP000655830">
    <property type="component" value="Unassembled WGS sequence"/>
</dbReference>
<dbReference type="InterPro" id="IPR003593">
    <property type="entry name" value="AAA+_ATPase"/>
</dbReference>
<gene>
    <name evidence="2" type="ORF">H8718_06005</name>
</gene>
<dbReference type="InterPro" id="IPR052934">
    <property type="entry name" value="Methyl-DNA_Rec/Restrict_Enz"/>
</dbReference>
<evidence type="ECO:0000259" key="1">
    <source>
        <dbReference type="SMART" id="SM00382"/>
    </source>
</evidence>
<dbReference type="SMART" id="SM00382">
    <property type="entry name" value="AAA"/>
    <property type="match status" value="1"/>
</dbReference>
<accession>A0A926EF00</accession>
<comment type="caution">
    <text evidence="2">The sequence shown here is derived from an EMBL/GenBank/DDBJ whole genome shotgun (WGS) entry which is preliminary data.</text>
</comment>
<dbReference type="PANTHER" id="PTHR37291:SF1">
    <property type="entry name" value="TYPE IV METHYL-DIRECTED RESTRICTION ENZYME ECOKMCRB SUBUNIT"/>
    <property type="match status" value="1"/>
</dbReference>
<name>A0A926EF00_9FIRM</name>
<dbReference type="GO" id="GO:0016887">
    <property type="term" value="F:ATP hydrolysis activity"/>
    <property type="evidence" value="ECO:0007669"/>
    <property type="project" value="InterPro"/>
</dbReference>
<dbReference type="CDD" id="cd00009">
    <property type="entry name" value="AAA"/>
    <property type="match status" value="1"/>
</dbReference>
<keyword evidence="3" id="KW-1185">Reference proteome</keyword>
<dbReference type="Gene3D" id="3.40.50.300">
    <property type="entry name" value="P-loop containing nucleotide triphosphate hydrolases"/>
    <property type="match status" value="1"/>
</dbReference>
<dbReference type="GO" id="GO:0005524">
    <property type="term" value="F:ATP binding"/>
    <property type="evidence" value="ECO:0007669"/>
    <property type="project" value="InterPro"/>
</dbReference>
<protein>
    <submittedName>
        <fullName evidence="2">AAA family ATPase</fullName>
    </submittedName>
</protein>
<feature type="domain" description="AAA+ ATPase" evidence="1">
    <location>
        <begin position="331"/>
        <end position="489"/>
    </location>
</feature>
<organism evidence="2 3">
    <name type="scientific">Zhenhengia yiwuensis</name>
    <dbReference type="NCBI Taxonomy" id="2763666"/>
    <lineage>
        <taxon>Bacteria</taxon>
        <taxon>Bacillati</taxon>
        <taxon>Bacillota</taxon>
        <taxon>Clostridia</taxon>
        <taxon>Lachnospirales</taxon>
        <taxon>Lachnospiraceae</taxon>
        <taxon>Zhenhengia</taxon>
    </lineage>
</organism>
<dbReference type="EMBL" id="JACRSY010000007">
    <property type="protein sequence ID" value="MBC8579088.1"/>
    <property type="molecule type" value="Genomic_DNA"/>
</dbReference>
<sequence>MFEVAIAYADNPKENTKKDFITYYDKVIQQPYVKWKLSIGLYWIRPETYLNLDGCNREFLIKNNKDLMFWQYDLKNEFKTVPNALVYLNIVDCLKRAFSQNRIPYHDFSHLSHEAWKRNNINEIKESCDEYGENLRESETRYWIYAPGENSCKWEEFYDEGIMGIGWEELGDLRQYTTRESMRMKMKALWDSNKSYTNASLATWQFMHDMQIGDIIYVKKGVSALIGRGVVESDYIFDEARQDYKYIRRVKWTHKGNWEHPGRAVMKTLTDISSYVDYREKIEVMMTQTEEGFEEIEEQEIEYDSYLEEDFLSEVYMNAQQYETLVGLLKYKKNLILQGAPGVGKTFAAKRLAYSIMGTKDTSRVMMVQFHQSYSYEDFIMGYRPTQDGFELMQGPFYQFCKRAQDDSERDYFFIIDEINRGNLSKIFGELLMLIEKDKRGDKLRLLYANELFSVPSNVHIIGMMNTADRSLAMIDYALRRRFAFYELEPAFDSEGFNKVREEVGHPKFGVLVDTIKALNQDIGKDEALGTGFRIGHSYLCTDDPITDEWIEAVIKYELLPLIHEYWFDDSTQVEKWQIRLSDILND</sequence>
<dbReference type="AlphaFoldDB" id="A0A926EF00"/>
<reference evidence="2" key="1">
    <citation type="submission" date="2020-08" db="EMBL/GenBank/DDBJ databases">
        <title>Genome public.</title>
        <authorList>
            <person name="Liu C."/>
            <person name="Sun Q."/>
        </authorList>
    </citation>
    <scope>NUCLEOTIDE SEQUENCE</scope>
    <source>
        <strain evidence="2">NSJ-12</strain>
    </source>
</reference>
<evidence type="ECO:0000313" key="3">
    <source>
        <dbReference type="Proteomes" id="UP000655830"/>
    </source>
</evidence>
<evidence type="ECO:0000313" key="2">
    <source>
        <dbReference type="EMBL" id="MBC8579088.1"/>
    </source>
</evidence>
<dbReference type="PANTHER" id="PTHR37291">
    <property type="entry name" value="5-METHYLCYTOSINE-SPECIFIC RESTRICTION ENZYME B"/>
    <property type="match status" value="1"/>
</dbReference>
<dbReference type="InterPro" id="IPR011704">
    <property type="entry name" value="ATPase_dyneun-rel_AAA"/>
</dbReference>
<dbReference type="InterPro" id="IPR027417">
    <property type="entry name" value="P-loop_NTPase"/>
</dbReference>